<feature type="compositionally biased region" description="Polar residues" evidence="2">
    <location>
        <begin position="1865"/>
        <end position="1889"/>
    </location>
</feature>
<feature type="compositionally biased region" description="Basic and acidic residues" evidence="2">
    <location>
        <begin position="942"/>
        <end position="972"/>
    </location>
</feature>
<gene>
    <name evidence="3" type="ORF">HDID_LOCUS2589</name>
</gene>
<feature type="compositionally biased region" description="Basic and acidic residues" evidence="2">
    <location>
        <begin position="978"/>
        <end position="987"/>
    </location>
</feature>
<dbReference type="Proteomes" id="UP000274504">
    <property type="component" value="Unassembled WGS sequence"/>
</dbReference>
<evidence type="ECO:0000313" key="5">
    <source>
        <dbReference type="WBParaSite" id="HDID_0000258801-mRNA-1"/>
    </source>
</evidence>
<feature type="region of interest" description="Disordered" evidence="2">
    <location>
        <begin position="188"/>
        <end position="233"/>
    </location>
</feature>
<name>A0A158QD88_HYMDI</name>
<feature type="compositionally biased region" description="Polar residues" evidence="2">
    <location>
        <begin position="1846"/>
        <end position="1857"/>
    </location>
</feature>
<evidence type="ECO:0000256" key="1">
    <source>
        <dbReference type="SAM" id="Coils"/>
    </source>
</evidence>
<dbReference type="PANTHER" id="PTHR32258:SF28">
    <property type="entry name" value="PROTEIN NETWORKED 3A-RELATED"/>
    <property type="match status" value="1"/>
</dbReference>
<organism evidence="5">
    <name type="scientific">Hymenolepis diminuta</name>
    <name type="common">Rat tapeworm</name>
    <dbReference type="NCBI Taxonomy" id="6216"/>
    <lineage>
        <taxon>Eukaryota</taxon>
        <taxon>Metazoa</taxon>
        <taxon>Spiralia</taxon>
        <taxon>Lophotrochozoa</taxon>
        <taxon>Platyhelminthes</taxon>
        <taxon>Cestoda</taxon>
        <taxon>Eucestoda</taxon>
        <taxon>Cyclophyllidea</taxon>
        <taxon>Hymenolepididae</taxon>
        <taxon>Hymenolepis</taxon>
    </lineage>
</organism>
<feature type="coiled-coil region" evidence="1">
    <location>
        <begin position="689"/>
        <end position="730"/>
    </location>
</feature>
<feature type="coiled-coil region" evidence="1">
    <location>
        <begin position="1007"/>
        <end position="1034"/>
    </location>
</feature>
<feature type="region of interest" description="Disordered" evidence="2">
    <location>
        <begin position="1208"/>
        <end position="1302"/>
    </location>
</feature>
<proteinExistence type="predicted"/>
<evidence type="ECO:0000313" key="3">
    <source>
        <dbReference type="EMBL" id="VDL20173.1"/>
    </source>
</evidence>
<dbReference type="WBParaSite" id="HDID_0000258801-mRNA-1">
    <property type="protein sequence ID" value="HDID_0000258801-mRNA-1"/>
    <property type="gene ID" value="HDID_0000258801"/>
</dbReference>
<dbReference type="PANTHER" id="PTHR32258">
    <property type="entry name" value="PROTEIN NETWORKED 4A"/>
    <property type="match status" value="1"/>
</dbReference>
<feature type="region of interest" description="Disordered" evidence="2">
    <location>
        <begin position="104"/>
        <end position="128"/>
    </location>
</feature>
<feature type="region of interest" description="Disordered" evidence="2">
    <location>
        <begin position="34"/>
        <end position="57"/>
    </location>
</feature>
<feature type="compositionally biased region" description="Basic and acidic residues" evidence="2">
    <location>
        <begin position="1218"/>
        <end position="1248"/>
    </location>
</feature>
<reference evidence="3 4" key="2">
    <citation type="submission" date="2018-11" db="EMBL/GenBank/DDBJ databases">
        <authorList>
            <consortium name="Pathogen Informatics"/>
        </authorList>
    </citation>
    <scope>NUCLEOTIDE SEQUENCE [LARGE SCALE GENOMIC DNA]</scope>
</reference>
<dbReference type="EMBL" id="UYSG01000658">
    <property type="protein sequence ID" value="VDL20173.1"/>
    <property type="molecule type" value="Genomic_DNA"/>
</dbReference>
<feature type="coiled-coil region" evidence="1">
    <location>
        <begin position="1064"/>
        <end position="1158"/>
    </location>
</feature>
<feature type="compositionally biased region" description="Low complexity" evidence="2">
    <location>
        <begin position="1266"/>
        <end position="1284"/>
    </location>
</feature>
<sequence>MNSEIMRMGQSLVSSCGSLANNLRAAEIESADALAKSRRALQAEEENAKARSQSLSEALARSQARLIEAESNTHELNRRIQDLLSEISDRDRVLNTLRRLRATFPSPKREEAEKEKSGKGQDEEETEDPIVVTKRLIEQTHAMHQALSQIAQTVLSDTANADMDEAQEPFLVSFQHQMQTGEWISAEQEALATPRPHRPRSTSPVHRASPRVTPSTVVSSLPRSISTPATATAPPTKLAETTLAAVQSALNRRAMQVQALRLKLSSLRGRLEGLSKRYTEGEEERRRLMEHNNSLRSDLDTIRKEVDTTRLERDKAKHTLSVSLEERSLLERARATAAEQAAELQREIEQFRRLLHDTSKERDTLVEQRNSRQLQYESEARAQHRSEAESARSEAEKKDQQLANTVTEMADIAAKCTRSERRCAELGDQISSLQQEKQKLQEKLINLEEVLGTRDKERAELAHQLNLLAANEMRLSEERNALRAECQQLRSEVSQMEEEAQLNGTEVERLRNTNARLESQRAQAEAEALRCNREKAEITEEMVATNQRAYAAEEEIDNMRREISQQVATVGRLNEEREELIRDKDDLAARLSLAERERHQLSDLVSKLRTDREVLDNEAFLAQRQITELKNKVEKQETDIANLNLRRNTLQVCFLNAFFIALTVAEVQRVRSDFEVELGKIQRQRDRLGAKYTAEVEELRVTLAAAERRLAEAEEAAVQAVLRADRAAAEAAKATMRETDRYGVSERESQRWAEEQARLNHELMLAQRERDDALLRAEQERQKVLALAAEDHATVRERIVLLQETITDLEKTLDRTRREASARSEKDEAALKTTKEDLRNCRKQLEEFKTNHEKEILGLRAQVKSLEASLERTVHEYNEAQLQIRLCEESRFSHRSEVSQTTKLLREAEEGRNSLRREVVDQRKLITELEGIKSSLETTVQEQRRQLRDAEMQRADQSRALEEMREQLEASERGQYFHRSDREESSPRRSPSPPPRLISRLHDDLLVSDLRQKLVEYEIVNSRLQQNCSELRTNLGEEITNLEEVKRYLQIFCILLSSRCSKECTTLRKELAESETARRELEGELASLQRRFGDAEEQLRTRQWSTGLSAEEAQRDCRRLEELKRILQSRLESTEQTNARLNAELNSTTRRLAAAECETRVANEARIEAESRLSAIHSLLRRLLGFRQRHGASPTLMLLSKRRRWPLPPSDIESGVCNEHERPRARSISPEKKREESDSRSHSAERRGGHLPQGWPETEFGEGQRTTAPPATVTSSSVDSQGGRSSRRGARGGLSPSLTSDLDPEAVGYALREILRQLAQLEKERDDALMSKRVCEEQLVVATSQLSEHSDEVQQLRHIINSLEEEQKTLSDQLRKSHSDILNQESELRRVSKERDVGTVRMEELQRRFQLLQEESRGFQERLNVSKALEAKAAEEHRKELRSSLEDAETRLAAADFQTLKSRLESLTNTLSELERRAEETASAVERLSAQNETAMQEEAEARSRAQRCADRCAELETQNAQLQEKITAAQRLLTNADHDQRLLQERLENTQKSLNDCQEQLKQLNSRFQKLQGQLTDTDLARCELENQNRQLSRQLGEQESLQKDLTQQVINLKLEKEKVQGRLGDLQKGKSDLERLQKEYELDNKELREKLKELHLEFEHMVRERLREKELNTVLVSSQEDIRKRTNKLESENLDYRRQIQRLNAQLALREESHASRLDELLRQRHVQIEEELEKKCSALQQCEKTLQAKEQSHRQRVKSLEDQAYTFFFTPQIRMLNEQLSHEANRRQLYMSTSRLPIALVSSLSHFPSSLAHSHDGLPSLSPDFSRSATEEGTRTARPPRQPQTTSVIQQRSETAGGALSVNVNTTETPRASVSVQTPSTQTHLS</sequence>
<feature type="region of interest" description="Disordered" evidence="2">
    <location>
        <begin position="938"/>
        <end position="1000"/>
    </location>
</feature>
<feature type="region of interest" description="Disordered" evidence="2">
    <location>
        <begin position="362"/>
        <end position="402"/>
    </location>
</feature>
<reference evidence="5" key="1">
    <citation type="submission" date="2016-04" db="UniProtKB">
        <authorList>
            <consortium name="WormBaseParasite"/>
        </authorList>
    </citation>
    <scope>IDENTIFICATION</scope>
</reference>
<feature type="coiled-coil region" evidence="1">
    <location>
        <begin position="1311"/>
        <end position="1708"/>
    </location>
</feature>
<keyword evidence="1" id="KW-0175">Coiled coil</keyword>
<dbReference type="InterPro" id="IPR051861">
    <property type="entry name" value="NET_actin-binding_domain"/>
</dbReference>
<dbReference type="SUPFAM" id="SSF90257">
    <property type="entry name" value="Myosin rod fragments"/>
    <property type="match status" value="1"/>
</dbReference>
<dbReference type="STRING" id="6216.A0A158QD88"/>
<evidence type="ECO:0000256" key="2">
    <source>
        <dbReference type="SAM" id="MobiDB-lite"/>
    </source>
</evidence>
<feature type="compositionally biased region" description="Basic and acidic residues" evidence="2">
    <location>
        <begin position="107"/>
        <end position="121"/>
    </location>
</feature>
<feature type="compositionally biased region" description="Basic and acidic residues" evidence="2">
    <location>
        <begin position="378"/>
        <end position="400"/>
    </location>
</feature>
<feature type="region of interest" description="Disordered" evidence="2">
    <location>
        <begin position="1814"/>
        <end position="1889"/>
    </location>
</feature>
<dbReference type="OrthoDB" id="3549872at2759"/>
<accession>A0A158QD88</accession>
<protein>
    <submittedName>
        <fullName evidence="5">GRIP domain-containing protein</fullName>
    </submittedName>
</protein>
<evidence type="ECO:0000313" key="4">
    <source>
        <dbReference type="Proteomes" id="UP000274504"/>
    </source>
</evidence>
<feature type="compositionally biased region" description="Low complexity" evidence="2">
    <location>
        <begin position="201"/>
        <end position="233"/>
    </location>
</feature>